<evidence type="ECO:0000256" key="1">
    <source>
        <dbReference type="ARBA" id="ARBA00022723"/>
    </source>
</evidence>
<dbReference type="EMBL" id="JAACAK010000009">
    <property type="protein sequence ID" value="NIR73702.1"/>
    <property type="molecule type" value="Genomic_DNA"/>
</dbReference>
<dbReference type="GO" id="GO:0005829">
    <property type="term" value="C:cytosol"/>
    <property type="evidence" value="ECO:0007669"/>
    <property type="project" value="TreeGrafter"/>
</dbReference>
<protein>
    <submittedName>
        <fullName evidence="4">Class II aldolase/adducin family protein</fullName>
    </submittedName>
</protein>
<proteinExistence type="predicted"/>
<keyword evidence="1" id="KW-0479">Metal-binding</keyword>
<comment type="caution">
    <text evidence="4">The sequence shown here is derived from an EMBL/GenBank/DDBJ whole genome shotgun (WGS) entry which is preliminary data.</text>
</comment>
<sequence length="226" mass="23971">MSVLSPWIGGTRRLVGHVGQSGLLFGPIRRAIVEPAAPAHDEAVRLLLCYYGKRAYQAGLIAGSCGNLSARLRNRRYIYITPRGANKARLRASEIRIADLEAPEHRLTDVSIEFPLHRACYLAGSGIGAVIHTHAPALTALGIREIDLEEVLPVAAASLGGVVRIPYHPEGSLELSEAAGAAVARGAKLLLLAHHGVVAIGRNLTEAFELTEFGELTAKTALLAVG</sequence>
<dbReference type="SUPFAM" id="SSF53639">
    <property type="entry name" value="AraD/HMP-PK domain-like"/>
    <property type="match status" value="1"/>
</dbReference>
<evidence type="ECO:0000259" key="3">
    <source>
        <dbReference type="SMART" id="SM01007"/>
    </source>
</evidence>
<dbReference type="Proteomes" id="UP000702544">
    <property type="component" value="Unassembled WGS sequence"/>
</dbReference>
<dbReference type="Pfam" id="PF00596">
    <property type="entry name" value="Aldolase_II"/>
    <property type="match status" value="1"/>
</dbReference>
<reference evidence="4 5" key="1">
    <citation type="submission" date="2020-01" db="EMBL/GenBank/DDBJ databases">
        <title>Genomes assembled from Gulf of Kutch pelagic sediment metagenomes.</title>
        <authorList>
            <person name="Chandrashekar M."/>
            <person name="Mahajan M.S."/>
            <person name="Dave K.J."/>
            <person name="Vatsa P."/>
            <person name="Nathani N.M."/>
        </authorList>
    </citation>
    <scope>NUCLEOTIDE SEQUENCE [LARGE SCALE GENOMIC DNA]</scope>
    <source>
        <strain evidence="4">KS3-K002</strain>
    </source>
</reference>
<evidence type="ECO:0000313" key="5">
    <source>
        <dbReference type="Proteomes" id="UP000702544"/>
    </source>
</evidence>
<name>A0AAE4Z756_9BACT</name>
<accession>A0AAE4Z756</accession>
<feature type="domain" description="Class II aldolase/adducin N-terminal" evidence="3">
    <location>
        <begin position="46"/>
        <end position="222"/>
    </location>
</feature>
<dbReference type="InterPro" id="IPR036409">
    <property type="entry name" value="Aldolase_II/adducin_N_sf"/>
</dbReference>
<evidence type="ECO:0000256" key="2">
    <source>
        <dbReference type="ARBA" id="ARBA00023239"/>
    </source>
</evidence>
<dbReference type="AlphaFoldDB" id="A0AAE4Z756"/>
<dbReference type="PANTHER" id="PTHR22789">
    <property type="entry name" value="FUCULOSE PHOSPHATE ALDOLASE"/>
    <property type="match status" value="1"/>
</dbReference>
<dbReference type="Gene3D" id="3.40.225.10">
    <property type="entry name" value="Class II aldolase/adducin N-terminal domain"/>
    <property type="match status" value="1"/>
</dbReference>
<evidence type="ECO:0000313" key="4">
    <source>
        <dbReference type="EMBL" id="NIR73702.1"/>
    </source>
</evidence>
<dbReference type="GO" id="GO:0016832">
    <property type="term" value="F:aldehyde-lyase activity"/>
    <property type="evidence" value="ECO:0007669"/>
    <property type="project" value="TreeGrafter"/>
</dbReference>
<dbReference type="GO" id="GO:0046872">
    <property type="term" value="F:metal ion binding"/>
    <property type="evidence" value="ECO:0007669"/>
    <property type="project" value="UniProtKB-KW"/>
</dbReference>
<keyword evidence="2" id="KW-0456">Lyase</keyword>
<dbReference type="PANTHER" id="PTHR22789:SF0">
    <property type="entry name" value="3-OXO-TETRONATE 4-PHOSPHATE DECARBOXYLASE-RELATED"/>
    <property type="match status" value="1"/>
</dbReference>
<dbReference type="GO" id="GO:0019323">
    <property type="term" value="P:pentose catabolic process"/>
    <property type="evidence" value="ECO:0007669"/>
    <property type="project" value="TreeGrafter"/>
</dbReference>
<gene>
    <name evidence="4" type="ORF">GWO12_01100</name>
</gene>
<dbReference type="InterPro" id="IPR001303">
    <property type="entry name" value="Aldolase_II/adducin_N"/>
</dbReference>
<organism evidence="4 5">
    <name type="scientific">Candidatus Kutchimonas denitrificans</name>
    <dbReference type="NCBI Taxonomy" id="3056748"/>
    <lineage>
        <taxon>Bacteria</taxon>
        <taxon>Pseudomonadati</taxon>
        <taxon>Gemmatimonadota</taxon>
        <taxon>Gemmatimonadia</taxon>
        <taxon>Candidatus Palauibacterales</taxon>
        <taxon>Candidatus Palauibacteraceae</taxon>
        <taxon>Candidatus Kutchimonas</taxon>
    </lineage>
</organism>
<dbReference type="SMART" id="SM01007">
    <property type="entry name" value="Aldolase_II"/>
    <property type="match status" value="1"/>
</dbReference>
<dbReference type="InterPro" id="IPR050197">
    <property type="entry name" value="Aldolase_class_II_sugar_metab"/>
</dbReference>